<dbReference type="Pfam" id="PF17653">
    <property type="entry name" value="DUF5522"/>
    <property type="match status" value="1"/>
</dbReference>
<name>A0A3B0YCT7_9ZZZZ</name>
<sequence>MNKKKCSICSTEFTCGARVNEARCWCAQLPMIMPAEFEQDCRCKDCLISTISQKIETAIINISHEEILTLASQYSSQKALVENIDYTIEEGRYVFSVWYHLKRGDCCGNGCRNCPYNHREVKA</sequence>
<reference evidence="1" key="1">
    <citation type="submission" date="2018-06" db="EMBL/GenBank/DDBJ databases">
        <authorList>
            <person name="Zhirakovskaya E."/>
        </authorList>
    </citation>
    <scope>NUCLEOTIDE SEQUENCE</scope>
</reference>
<organism evidence="1">
    <name type="scientific">hydrothermal vent metagenome</name>
    <dbReference type="NCBI Taxonomy" id="652676"/>
    <lineage>
        <taxon>unclassified sequences</taxon>
        <taxon>metagenomes</taxon>
        <taxon>ecological metagenomes</taxon>
    </lineage>
</organism>
<dbReference type="AlphaFoldDB" id="A0A3B0YCT7"/>
<evidence type="ECO:0000313" key="1">
    <source>
        <dbReference type="EMBL" id="VAW74620.1"/>
    </source>
</evidence>
<dbReference type="EMBL" id="UOFL01000060">
    <property type="protein sequence ID" value="VAW74620.1"/>
    <property type="molecule type" value="Genomic_DNA"/>
</dbReference>
<protein>
    <recommendedName>
        <fullName evidence="2">Cysteine-rich CWC</fullName>
    </recommendedName>
</protein>
<gene>
    <name evidence="1" type="ORF">MNBD_GAMMA12-3518</name>
</gene>
<proteinExistence type="predicted"/>
<evidence type="ECO:0008006" key="2">
    <source>
        <dbReference type="Google" id="ProtNLM"/>
    </source>
</evidence>
<dbReference type="InterPro" id="IPR040807">
    <property type="entry name" value="DUF5522"/>
</dbReference>
<accession>A0A3B0YCT7</accession>